<accession>A0A179SEK3</accession>
<dbReference type="AlphaFoldDB" id="A0A179SEK3"/>
<sequence>MSNMTPQKFQQLRQKAGDRRRLSATQLQEALRVGGLDLEMLATLLSTRVERVRSWLSGQEDIPVYLDVLLATLRVPGGAREAWTLLHEAEAIPTDQQDRFKAWARRDV</sequence>
<protein>
    <submittedName>
        <fullName evidence="2">Uncharacterized protein</fullName>
    </submittedName>
</protein>
<dbReference type="RefSeq" id="WP_048432285.1">
    <property type="nucleotide sequence ID" value="NZ_LWHQ01000011.1"/>
</dbReference>
<gene>
    <name evidence="2" type="ORF">A5481_06215</name>
</gene>
<name>A0A179SEK3_9HYPH</name>
<feature type="region of interest" description="Disordered" evidence="1">
    <location>
        <begin position="1"/>
        <end position="21"/>
    </location>
</feature>
<proteinExistence type="predicted"/>
<evidence type="ECO:0000313" key="3">
    <source>
        <dbReference type="Proteomes" id="UP000078316"/>
    </source>
</evidence>
<evidence type="ECO:0000313" key="2">
    <source>
        <dbReference type="EMBL" id="OAS26306.1"/>
    </source>
</evidence>
<dbReference type="EMBL" id="LWHQ01000011">
    <property type="protein sequence ID" value="OAS26306.1"/>
    <property type="molecule type" value="Genomic_DNA"/>
</dbReference>
<comment type="caution">
    <text evidence="2">The sequence shown here is derived from an EMBL/GenBank/DDBJ whole genome shotgun (WGS) entry which is preliminary data.</text>
</comment>
<reference evidence="2 3" key="1">
    <citation type="submission" date="2016-04" db="EMBL/GenBank/DDBJ databases">
        <authorList>
            <person name="Evans L.H."/>
            <person name="Alamgir A."/>
            <person name="Owens N."/>
            <person name="Weber N.D."/>
            <person name="Virtaneva K."/>
            <person name="Barbian K."/>
            <person name="Babar A."/>
            <person name="Rosenke K."/>
        </authorList>
    </citation>
    <scope>NUCLEOTIDE SEQUENCE [LARGE SCALE GENOMIC DNA]</scope>
    <source>
        <strain evidence="2 3">PMB02</strain>
    </source>
</reference>
<evidence type="ECO:0000256" key="1">
    <source>
        <dbReference type="SAM" id="MobiDB-lite"/>
    </source>
</evidence>
<dbReference type="Proteomes" id="UP000078316">
    <property type="component" value="Unassembled WGS sequence"/>
</dbReference>
<organism evidence="2 3">
    <name type="scientific">Methylobacterium platani</name>
    <dbReference type="NCBI Taxonomy" id="427683"/>
    <lineage>
        <taxon>Bacteria</taxon>
        <taxon>Pseudomonadati</taxon>
        <taxon>Pseudomonadota</taxon>
        <taxon>Alphaproteobacteria</taxon>
        <taxon>Hyphomicrobiales</taxon>
        <taxon>Methylobacteriaceae</taxon>
        <taxon>Methylobacterium</taxon>
    </lineage>
</organism>
<feature type="compositionally biased region" description="Polar residues" evidence="1">
    <location>
        <begin position="1"/>
        <end position="13"/>
    </location>
</feature>